<dbReference type="SUPFAM" id="SSF48371">
    <property type="entry name" value="ARM repeat"/>
    <property type="match status" value="1"/>
</dbReference>
<dbReference type="SMART" id="SM00185">
    <property type="entry name" value="ARM"/>
    <property type="match status" value="8"/>
</dbReference>
<keyword evidence="5" id="KW-1185">Reference proteome</keyword>
<dbReference type="OrthoDB" id="409644at2759"/>
<dbReference type="InterPro" id="IPR054296">
    <property type="entry name" value="DUF7032"/>
</dbReference>
<keyword evidence="1" id="KW-0812">Transmembrane</keyword>
<dbReference type="Proteomes" id="UP000236161">
    <property type="component" value="Unassembled WGS sequence"/>
</dbReference>
<evidence type="ECO:0000259" key="2">
    <source>
        <dbReference type="Pfam" id="PF23005"/>
    </source>
</evidence>
<evidence type="ECO:0000259" key="3">
    <source>
        <dbReference type="Pfam" id="PF25598"/>
    </source>
</evidence>
<dbReference type="InterPro" id="IPR011989">
    <property type="entry name" value="ARM-like"/>
</dbReference>
<dbReference type="Pfam" id="PF23005">
    <property type="entry name" value="DUF7032"/>
    <property type="match status" value="1"/>
</dbReference>
<dbReference type="PANTHER" id="PTHR46043:SF9">
    <property type="entry name" value="ARM REPEAT SUPERFAMILY PROTEIN"/>
    <property type="match status" value="1"/>
</dbReference>
<organism evidence="4 5">
    <name type="scientific">Apostasia shenzhenica</name>
    <dbReference type="NCBI Taxonomy" id="1088818"/>
    <lineage>
        <taxon>Eukaryota</taxon>
        <taxon>Viridiplantae</taxon>
        <taxon>Streptophyta</taxon>
        <taxon>Embryophyta</taxon>
        <taxon>Tracheophyta</taxon>
        <taxon>Spermatophyta</taxon>
        <taxon>Magnoliopsida</taxon>
        <taxon>Liliopsida</taxon>
        <taxon>Asparagales</taxon>
        <taxon>Orchidaceae</taxon>
        <taxon>Apostasioideae</taxon>
        <taxon>Apostasia</taxon>
    </lineage>
</organism>
<dbReference type="Gene3D" id="1.25.10.10">
    <property type="entry name" value="Leucine-rich Repeat Variant"/>
    <property type="match status" value="3"/>
</dbReference>
<name>A0A2H9ZTD8_9ASPA</name>
<sequence length="586" mass="63235">MQTRACREKHPSTVIIPLYFCLLLYFTTTNASFIAHSPINVDRRRRAAMAEDPEPVSEADRWLSHARLIIPTALDRARSASGFPGRWRSIASKLEQLPPCLSNLSSHPFFSKNSLCREQLHSVCTTLDEAIKLADRCAGASIGKLQMQSDLDSLSCKLDINLRDCNQLIKTGVIGEAAVPISELLARLQIGDAEAKQIAMEELMETIREDEKSVIPALNRSNISSLVKLLTTTVPRLRERAVAVICMLAESRICENLLVSEGVLPPLIRVVESGTPAGKEKAVMALERLSMPADTARLIAGHGGILPLIDLCRSKDSVAQLAAAAALKNLSAIPEVRQRLADEGVVKVMIDILDGGAVQGSKVYAAECLQNLTSGNESLRRVVVSEGGIRSLLAYIDSPRPQESAIGAVRNLAGSVSVGVLISMGILPRLIIALREGSLGAQAAAAATICRISSSPEVKKKMGELGFVPLLVKLTEARMSAAREAAAQALASLISSAQNVREVKRDEKSVPNLVQLLDPSPLNAAKKYAVACLLALSSSSRCKKQMCSHGAIGYLMKLAEMDVPGAKKLLERLEKGKKLRRLFNRK</sequence>
<dbReference type="InterPro" id="IPR058678">
    <property type="entry name" value="ARM_PUB"/>
</dbReference>
<evidence type="ECO:0000313" key="4">
    <source>
        <dbReference type="EMBL" id="PKA46557.1"/>
    </source>
</evidence>
<keyword evidence="1" id="KW-0472">Membrane</keyword>
<feature type="domain" description="DUF7032" evidence="2">
    <location>
        <begin position="67"/>
        <end position="173"/>
    </location>
</feature>
<reference evidence="4 5" key="1">
    <citation type="journal article" date="2017" name="Nature">
        <title>The Apostasia genome and the evolution of orchids.</title>
        <authorList>
            <person name="Zhang G.Q."/>
            <person name="Liu K.W."/>
            <person name="Li Z."/>
            <person name="Lohaus R."/>
            <person name="Hsiao Y.Y."/>
            <person name="Niu S.C."/>
            <person name="Wang J.Y."/>
            <person name="Lin Y.C."/>
            <person name="Xu Q."/>
            <person name="Chen L.J."/>
            <person name="Yoshida K."/>
            <person name="Fujiwara S."/>
            <person name="Wang Z.W."/>
            <person name="Zhang Y.Q."/>
            <person name="Mitsuda N."/>
            <person name="Wang M."/>
            <person name="Liu G.H."/>
            <person name="Pecoraro L."/>
            <person name="Huang H.X."/>
            <person name="Xiao X.J."/>
            <person name="Lin M."/>
            <person name="Wu X.Y."/>
            <person name="Wu W.L."/>
            <person name="Chen Y.Y."/>
            <person name="Chang S.B."/>
            <person name="Sakamoto S."/>
            <person name="Ohme-Takagi M."/>
            <person name="Yagi M."/>
            <person name="Zeng S.J."/>
            <person name="Shen C.Y."/>
            <person name="Yeh C.M."/>
            <person name="Luo Y.B."/>
            <person name="Tsai W.C."/>
            <person name="Van de Peer Y."/>
            <person name="Liu Z.J."/>
        </authorList>
    </citation>
    <scope>NUCLEOTIDE SEQUENCE [LARGE SCALE GENOMIC DNA]</scope>
    <source>
        <strain evidence="5">cv. Shenzhen</strain>
        <tissue evidence="4">Stem</tissue>
    </source>
</reference>
<feature type="transmembrane region" description="Helical" evidence="1">
    <location>
        <begin position="12"/>
        <end position="35"/>
    </location>
</feature>
<accession>A0A2H9ZTD8</accession>
<dbReference type="InterPro" id="IPR000225">
    <property type="entry name" value="Armadillo"/>
</dbReference>
<dbReference type="PANTHER" id="PTHR46043">
    <property type="entry name" value="ARM REPEAT SUPERFAMILY PROTEIN"/>
    <property type="match status" value="1"/>
</dbReference>
<feature type="domain" description="U-box" evidence="3">
    <location>
        <begin position="277"/>
        <end position="555"/>
    </location>
</feature>
<protein>
    <submittedName>
        <fullName evidence="4">U-box domain-containing protein 4</fullName>
    </submittedName>
</protein>
<dbReference type="AlphaFoldDB" id="A0A2H9ZTD8"/>
<dbReference type="Pfam" id="PF25598">
    <property type="entry name" value="ARM_PUB"/>
    <property type="match status" value="1"/>
</dbReference>
<proteinExistence type="predicted"/>
<dbReference type="InterPro" id="IPR016024">
    <property type="entry name" value="ARM-type_fold"/>
</dbReference>
<keyword evidence="1" id="KW-1133">Transmembrane helix</keyword>
<gene>
    <name evidence="4" type="primary">PUB4</name>
    <name evidence="4" type="ORF">AXF42_Ash012690</name>
</gene>
<evidence type="ECO:0000313" key="5">
    <source>
        <dbReference type="Proteomes" id="UP000236161"/>
    </source>
</evidence>
<evidence type="ECO:0000256" key="1">
    <source>
        <dbReference type="SAM" id="Phobius"/>
    </source>
</evidence>
<dbReference type="EMBL" id="KZ454132">
    <property type="protein sequence ID" value="PKA46557.1"/>
    <property type="molecule type" value="Genomic_DNA"/>
</dbReference>